<dbReference type="AlphaFoldDB" id="A0AAU7Q3Y7"/>
<sequence length="350" mass="38362">MSYNFQNIPQSGSSDKLQPKPDENNRVVLFHEGEGKNQSLGWYTEEQIKNNPDLLFLFGDNDDAKYRTDNHNPRGGGQAAITRPAAGPYDRLPSNGGINGNAIGITTTFYNSDKYTLSINEFKVLMDKEFEPIETWVKEGGCVVIPCDNKGKHSLGTGIAGLERKIPGAIDYIQSKVKELVTLGKQPTQNSQDKNLDTLKEELHNTLSRERESYKSCGGLKNYLGKEINDQSHATLREGINDKPEEILTPQEKSKRNNIPLYSALGVGAIVGVVIAYLVGAAALMPHSVAIAVFIVSAAVGTLVGYGIGKFCEKIDEEKQKDPDISRFTAVKNIFFGISITEHSKSGLKV</sequence>
<proteinExistence type="predicted"/>
<feature type="transmembrane region" description="Helical" evidence="2">
    <location>
        <begin position="289"/>
        <end position="309"/>
    </location>
</feature>
<dbReference type="InterPro" id="IPR057153">
    <property type="entry name" value="DUF7831"/>
</dbReference>
<feature type="region of interest" description="Disordered" evidence="1">
    <location>
        <begin position="1"/>
        <end position="22"/>
    </location>
</feature>
<feature type="domain" description="DUF7831" evidence="3">
    <location>
        <begin position="41"/>
        <end position="175"/>
    </location>
</feature>
<reference evidence="4" key="1">
    <citation type="submission" date="2024-06" db="EMBL/GenBank/DDBJ databases">
        <authorList>
            <person name="Dussert Y."/>
            <person name="Peccoud J."/>
            <person name="Pigeault R."/>
        </authorList>
    </citation>
    <scope>NUCLEOTIDE SEQUENCE</scope>
    <source>
        <strain evidence="4">WArc</strain>
    </source>
</reference>
<keyword evidence="2" id="KW-0812">Transmembrane</keyword>
<dbReference type="Pfam" id="PF25176">
    <property type="entry name" value="DUF7831"/>
    <property type="match status" value="1"/>
</dbReference>
<evidence type="ECO:0000256" key="2">
    <source>
        <dbReference type="SAM" id="Phobius"/>
    </source>
</evidence>
<keyword evidence="2" id="KW-1133">Transmembrane helix</keyword>
<evidence type="ECO:0000256" key="1">
    <source>
        <dbReference type="SAM" id="MobiDB-lite"/>
    </source>
</evidence>
<name>A0AAU7Q3Y7_9RICK</name>
<evidence type="ECO:0000259" key="3">
    <source>
        <dbReference type="Pfam" id="PF25176"/>
    </source>
</evidence>
<feature type="transmembrane region" description="Helical" evidence="2">
    <location>
        <begin position="261"/>
        <end position="283"/>
    </location>
</feature>
<feature type="compositionally biased region" description="Polar residues" evidence="1">
    <location>
        <begin position="1"/>
        <end position="16"/>
    </location>
</feature>
<organism evidence="4">
    <name type="scientific">Wolbachia endosymbiont of Armadillidium arcangelii</name>
    <dbReference type="NCBI Taxonomy" id="3158571"/>
    <lineage>
        <taxon>Bacteria</taxon>
        <taxon>Pseudomonadati</taxon>
        <taxon>Pseudomonadota</taxon>
        <taxon>Alphaproteobacteria</taxon>
        <taxon>Rickettsiales</taxon>
        <taxon>Anaplasmataceae</taxon>
        <taxon>Wolbachieae</taxon>
        <taxon>Wolbachia</taxon>
    </lineage>
</organism>
<accession>A0AAU7Q3Y7</accession>
<protein>
    <recommendedName>
        <fullName evidence="3">DUF7831 domain-containing protein</fullName>
    </recommendedName>
</protein>
<keyword evidence="2" id="KW-0472">Membrane</keyword>
<feature type="region of interest" description="Disordered" evidence="1">
    <location>
        <begin position="67"/>
        <end position="87"/>
    </location>
</feature>
<gene>
    <name evidence="4" type="ORF">ABLO99_03835</name>
</gene>
<dbReference type="EMBL" id="CP157942">
    <property type="protein sequence ID" value="XBS67744.1"/>
    <property type="molecule type" value="Genomic_DNA"/>
</dbReference>
<dbReference type="RefSeq" id="WP_349968356.1">
    <property type="nucleotide sequence ID" value="NZ_CP157942.1"/>
</dbReference>
<evidence type="ECO:0000313" key="4">
    <source>
        <dbReference type="EMBL" id="XBS67744.1"/>
    </source>
</evidence>